<dbReference type="SUPFAM" id="SSF51126">
    <property type="entry name" value="Pectin lyase-like"/>
    <property type="match status" value="1"/>
</dbReference>
<reference evidence="3 4" key="1">
    <citation type="submission" date="2019-07" db="EMBL/GenBank/DDBJ databases">
        <title>The pathways for chlorine oxyanion respiration interact through the shared metabolite chlorate.</title>
        <authorList>
            <person name="Barnum T.P."/>
            <person name="Cheng Y."/>
            <person name="Hill K.A."/>
            <person name="Lucas L.N."/>
            <person name="Carlson H.K."/>
            <person name="Coates J.D."/>
        </authorList>
    </citation>
    <scope>NUCLEOTIDE SEQUENCE [LARGE SCALE GENOMIC DNA]</scope>
    <source>
        <strain evidence="3 4">SFB-3</strain>
    </source>
</reference>
<dbReference type="NCBIfam" id="TIGR03804">
    <property type="entry name" value="para_beta_helix"/>
    <property type="match status" value="1"/>
</dbReference>
<dbReference type="NCBIfam" id="TIGR04247">
    <property type="entry name" value="NosD_copper_fam"/>
    <property type="match status" value="1"/>
</dbReference>
<name>A0A557R184_9RHOO</name>
<dbReference type="InterPro" id="IPR007742">
    <property type="entry name" value="NosD_dom"/>
</dbReference>
<organism evidence="3 4">
    <name type="scientific">Denitromonas halophila</name>
    <dbReference type="NCBI Taxonomy" id="1629404"/>
    <lineage>
        <taxon>Bacteria</taxon>
        <taxon>Pseudomonadati</taxon>
        <taxon>Pseudomonadota</taxon>
        <taxon>Betaproteobacteria</taxon>
        <taxon>Rhodocyclales</taxon>
        <taxon>Zoogloeaceae</taxon>
        <taxon>Denitromonas</taxon>
    </lineage>
</organism>
<dbReference type="SMART" id="SM00722">
    <property type="entry name" value="CASH"/>
    <property type="match status" value="2"/>
</dbReference>
<keyword evidence="1" id="KW-0732">Signal</keyword>
<dbReference type="SMART" id="SM00710">
    <property type="entry name" value="PbH1"/>
    <property type="match status" value="9"/>
</dbReference>
<evidence type="ECO:0000313" key="3">
    <source>
        <dbReference type="EMBL" id="TVO58921.1"/>
    </source>
</evidence>
<protein>
    <submittedName>
        <fullName evidence="3">Nitrous oxide reductase family maturation protein NosD</fullName>
    </submittedName>
</protein>
<dbReference type="InterPro" id="IPR026464">
    <property type="entry name" value="NosD_copper_fam"/>
</dbReference>
<dbReference type="RefSeq" id="WP_144308438.1">
    <property type="nucleotide sequence ID" value="NZ_VMNK01000003.1"/>
</dbReference>
<proteinExistence type="predicted"/>
<dbReference type="InterPro" id="IPR022441">
    <property type="entry name" value="Para_beta_helix_rpt-2"/>
</dbReference>
<dbReference type="OrthoDB" id="9767990at2"/>
<dbReference type="InterPro" id="IPR006633">
    <property type="entry name" value="Carb-bd_sugar_hydrolysis-dom"/>
</dbReference>
<dbReference type="Pfam" id="PF05048">
    <property type="entry name" value="NosD"/>
    <property type="match status" value="1"/>
</dbReference>
<dbReference type="Gene3D" id="2.160.20.10">
    <property type="entry name" value="Single-stranded right-handed beta-helix, Pectin lyase-like"/>
    <property type="match status" value="2"/>
</dbReference>
<keyword evidence="4" id="KW-1185">Reference proteome</keyword>
<comment type="caution">
    <text evidence="3">The sequence shown here is derived from an EMBL/GenBank/DDBJ whole genome shotgun (WGS) entry which is preliminary data.</text>
</comment>
<dbReference type="EMBL" id="VMNK01000003">
    <property type="protein sequence ID" value="TVO58921.1"/>
    <property type="molecule type" value="Genomic_DNA"/>
</dbReference>
<evidence type="ECO:0000259" key="2">
    <source>
        <dbReference type="SMART" id="SM00722"/>
    </source>
</evidence>
<dbReference type="InterPro" id="IPR011050">
    <property type="entry name" value="Pectin_lyase_fold/virulence"/>
</dbReference>
<feature type="chain" id="PRO_5022050692" evidence="1">
    <location>
        <begin position="25"/>
        <end position="434"/>
    </location>
</feature>
<dbReference type="InterPro" id="IPR006626">
    <property type="entry name" value="PbH1"/>
</dbReference>
<dbReference type="Proteomes" id="UP000319502">
    <property type="component" value="Unassembled WGS sequence"/>
</dbReference>
<evidence type="ECO:0000313" key="4">
    <source>
        <dbReference type="Proteomes" id="UP000319502"/>
    </source>
</evidence>
<feature type="domain" description="Carbohydrate-binding/sugar hydrolysis" evidence="2">
    <location>
        <begin position="36"/>
        <end position="182"/>
    </location>
</feature>
<dbReference type="AlphaFoldDB" id="A0A557R184"/>
<feature type="domain" description="Carbohydrate-binding/sugar hydrolysis" evidence="2">
    <location>
        <begin position="185"/>
        <end position="351"/>
    </location>
</feature>
<evidence type="ECO:0000256" key="1">
    <source>
        <dbReference type="SAM" id="SignalP"/>
    </source>
</evidence>
<accession>A0A557R184</accession>
<sequence length="434" mass="47348">MLSTLRPALLIVLAGLLPLASASAAPLQPLIDAALAGTGILRLAPGTYEGPVKITGRLILDGGGQAVIQGNHAGSVITLKASGSVLRGLIVRGSGDSHDQIHSGIYVEGHDNRIENNVLDDVLFGIVLQKSNRNLVRGNRVRSRGEDTADRGDGLRLWYAMDNRIEDNVFEHMRDLTFSNSPRNRIIGNTIRDSRRAMNFLFSTRTLVEANLATDNATGIVVINSNGFILRNNRVMHAMHVSGAGIAIKESTAVLIEGNELIHCAIGLMADSSSDPLSRLVLVNNRLAHNVTGINFYGERGGRILINNRFEHNLWQVTATNAGQVEAEHWAGNYWDTYQGFDLDQDGIGDQPHELYVFADRIWLETPEASFFRNSPLMEMIDFLERLAPFSNPALVLRDRTPVLRAAPWTPSVSFNRPAGQIGAAPDSAAMTAH</sequence>
<feature type="signal peptide" evidence="1">
    <location>
        <begin position="1"/>
        <end position="24"/>
    </location>
</feature>
<dbReference type="InterPro" id="IPR012334">
    <property type="entry name" value="Pectin_lyas_fold"/>
</dbReference>
<gene>
    <name evidence="3" type="primary">nosD</name>
    <name evidence="3" type="ORF">FHP91_04475</name>
</gene>